<feature type="compositionally biased region" description="Basic and acidic residues" evidence="1">
    <location>
        <begin position="23"/>
        <end position="37"/>
    </location>
</feature>
<dbReference type="EMBL" id="JPGK01000008">
    <property type="protein sequence ID" value="KGA93185.1"/>
    <property type="molecule type" value="Genomic_DNA"/>
</dbReference>
<gene>
    <name evidence="2" type="ORF">LptCag_1880</name>
</gene>
<name>A0A094W9K5_9BACT</name>
<evidence type="ECO:0000313" key="3">
    <source>
        <dbReference type="Proteomes" id="UP000029452"/>
    </source>
</evidence>
<organism evidence="2 3">
    <name type="scientific">Leptospirillum ferriphilum</name>
    <dbReference type="NCBI Taxonomy" id="178606"/>
    <lineage>
        <taxon>Bacteria</taxon>
        <taxon>Pseudomonadati</taxon>
        <taxon>Nitrospirota</taxon>
        <taxon>Nitrospiria</taxon>
        <taxon>Nitrospirales</taxon>
        <taxon>Nitrospiraceae</taxon>
        <taxon>Leptospirillum</taxon>
    </lineage>
</organism>
<dbReference type="PATRIC" id="fig|178606.4.peg.2134"/>
<accession>A0A094W9K5</accession>
<dbReference type="AlphaFoldDB" id="A0A094W9K5"/>
<evidence type="ECO:0000256" key="1">
    <source>
        <dbReference type="SAM" id="MobiDB-lite"/>
    </source>
</evidence>
<evidence type="ECO:0000313" key="2">
    <source>
        <dbReference type="EMBL" id="KGA93185.1"/>
    </source>
</evidence>
<dbReference type="Proteomes" id="UP000029452">
    <property type="component" value="Unassembled WGS sequence"/>
</dbReference>
<proteinExistence type="predicted"/>
<protein>
    <submittedName>
        <fullName evidence="2">Uncharacterized protein</fullName>
    </submittedName>
</protein>
<sequence>MVFRLNGSAWGCPPSLVVPIAGEKRSGSVRGGPEKQDAPAPGAV</sequence>
<feature type="region of interest" description="Disordered" evidence="1">
    <location>
        <begin position="23"/>
        <end position="44"/>
    </location>
</feature>
<comment type="caution">
    <text evidence="2">The sequence shown here is derived from an EMBL/GenBank/DDBJ whole genome shotgun (WGS) entry which is preliminary data.</text>
</comment>
<reference evidence="2 3" key="1">
    <citation type="submission" date="2014-06" db="EMBL/GenBank/DDBJ databases">
        <title>Draft genome sequence of iron oxidizing acidophile Leptospirillum ferriphilum DSM14647.</title>
        <authorList>
            <person name="Cardenas J.P."/>
            <person name="Lazcano M."/>
            <person name="Ossandon F.J."/>
            <person name="Corbett M."/>
            <person name="Holmes D.S."/>
            <person name="Watkin E."/>
        </authorList>
    </citation>
    <scope>NUCLEOTIDE SEQUENCE [LARGE SCALE GENOMIC DNA]</scope>
    <source>
        <strain evidence="2 3">DSM 14647</strain>
    </source>
</reference>